<proteinExistence type="predicted"/>
<organism evidence="1 2">
    <name type="scientific">Acinetobacter proteolyticus</name>
    <dbReference type="NCBI Taxonomy" id="1776741"/>
    <lineage>
        <taxon>Bacteria</taxon>
        <taxon>Pseudomonadati</taxon>
        <taxon>Pseudomonadota</taxon>
        <taxon>Gammaproteobacteria</taxon>
        <taxon>Moraxellales</taxon>
        <taxon>Moraxellaceae</taxon>
        <taxon>Acinetobacter</taxon>
    </lineage>
</organism>
<gene>
    <name evidence="1" type="ORF">ACI8B_180137</name>
</gene>
<dbReference type="EMBL" id="CABWKZ010000010">
    <property type="protein sequence ID" value="VXA54666.1"/>
    <property type="molecule type" value="Genomic_DNA"/>
</dbReference>
<evidence type="ECO:0000313" key="1">
    <source>
        <dbReference type="EMBL" id="VXA54666.1"/>
    </source>
</evidence>
<dbReference type="RefSeq" id="WP_159725634.1">
    <property type="nucleotide sequence ID" value="NZ_LR732744.1"/>
</dbReference>
<dbReference type="AlphaFoldDB" id="A0A653K2G2"/>
<dbReference type="Proteomes" id="UP000430404">
    <property type="component" value="Unassembled WGS sequence"/>
</dbReference>
<evidence type="ECO:0000313" key="2">
    <source>
        <dbReference type="Proteomes" id="UP000430404"/>
    </source>
</evidence>
<protein>
    <recommendedName>
        <fullName evidence="3">DUF2313 domain-containing protein</fullName>
    </recommendedName>
</protein>
<evidence type="ECO:0008006" key="3">
    <source>
        <dbReference type="Google" id="ProtNLM"/>
    </source>
</evidence>
<sequence>MNLQESANLYALVLRQLLPAGVYDTSAKTTLAKDIYAHALAFAQADLDAKRLLNVITDIPVELLPEYERDYGLPLKCTLNAAKTVQERMQTLKWVIDKKNVLNRLYVKELLVQFGITLLELVNYKPMQCTAPCTSPVNTDVLRYKVKLKLKAPVNADINCIIENYLPAYIRYDIEVI</sequence>
<accession>A0A653K2G2</accession>
<name>A0A653K2G2_9GAMM</name>
<reference evidence="1 2" key="1">
    <citation type="submission" date="2019-10" db="EMBL/GenBank/DDBJ databases">
        <authorList>
            <person name="Karimi E."/>
        </authorList>
    </citation>
    <scope>NUCLEOTIDE SEQUENCE [LARGE SCALE GENOMIC DNA]</scope>
    <source>
        <strain evidence="1">Acinetobacter sp. 8BE</strain>
    </source>
</reference>